<feature type="compositionally biased region" description="Basic and acidic residues" evidence="1">
    <location>
        <begin position="1"/>
        <end position="11"/>
    </location>
</feature>
<dbReference type="EMBL" id="AOGT01001322">
    <property type="protein sequence ID" value="EMG47967.1"/>
    <property type="molecule type" value="Genomic_DNA"/>
</dbReference>
<reference evidence="2 3" key="1">
    <citation type="submission" date="2013-02" db="EMBL/GenBank/DDBJ databases">
        <title>Genome sequence of Candida maltosa Xu316, a potential industrial strain for xylitol and ethanol production.</title>
        <authorList>
            <person name="Yu J."/>
            <person name="Wang Q."/>
            <person name="Geng X."/>
            <person name="Bao W."/>
            <person name="He P."/>
            <person name="Cai J."/>
        </authorList>
    </citation>
    <scope>NUCLEOTIDE SEQUENCE [LARGE SCALE GENOMIC DNA]</scope>
    <source>
        <strain evidence="3">Xu316</strain>
    </source>
</reference>
<protein>
    <submittedName>
        <fullName evidence="2">Uncharacterized protein</fullName>
    </submittedName>
</protein>
<organism evidence="2 3">
    <name type="scientific">Candida maltosa (strain Xu316)</name>
    <name type="common">Yeast</name>
    <dbReference type="NCBI Taxonomy" id="1245528"/>
    <lineage>
        <taxon>Eukaryota</taxon>
        <taxon>Fungi</taxon>
        <taxon>Dikarya</taxon>
        <taxon>Ascomycota</taxon>
        <taxon>Saccharomycotina</taxon>
        <taxon>Pichiomycetes</taxon>
        <taxon>Debaryomycetaceae</taxon>
        <taxon>Candida/Lodderomyces clade</taxon>
        <taxon>Candida</taxon>
    </lineage>
</organism>
<gene>
    <name evidence="2" type="ORF">G210_1555</name>
</gene>
<dbReference type="OrthoDB" id="4026067at2759"/>
<sequence>MDTKNNFKDYLVDENPSIHNGNSNAYNNNNDDYVMDHDYEDGDRQPLQKNANHQYESNGVNQVDGIIDNNNQKQNWYSVLRRKSNIIRNTTTNNDQHQLRKSRSIFSRTRHNLIIPATSMTTAYTNIKSSGSDQVELLSTASVDRNCKPDSIVSQFHVEHHDSTPVTFGNYSGNPMFTTCLKNPQSYAHKLFTYQKLHGPVYEGGSYFSWNVWEYQGDIKKLRDVIHSRNSFSQFIKNFQYEKVTLMREMLVPSYDLFKNGYLVNLKINNKDSKKILAVYANICENCIFDDFPNPNIKINVCGVTFKKDTGNLIDIILWIHPILNMSFGIVDQVALLLKSYHFDIPITKAILADINNGSKAIIKNEKFSVS</sequence>
<dbReference type="AlphaFoldDB" id="M3HKP7"/>
<dbReference type="OMA" id="EVIFWIH"/>
<dbReference type="eggNOG" id="ENOG502RQIJ">
    <property type="taxonomic scope" value="Eukaryota"/>
</dbReference>
<evidence type="ECO:0000256" key="1">
    <source>
        <dbReference type="SAM" id="MobiDB-lite"/>
    </source>
</evidence>
<dbReference type="Proteomes" id="UP000011777">
    <property type="component" value="Unassembled WGS sequence"/>
</dbReference>
<dbReference type="HOGENOM" id="CLU_050229_0_0_1"/>
<feature type="region of interest" description="Disordered" evidence="1">
    <location>
        <begin position="1"/>
        <end position="29"/>
    </location>
</feature>
<accession>M3HKP7</accession>
<comment type="caution">
    <text evidence="2">The sequence shown here is derived from an EMBL/GenBank/DDBJ whole genome shotgun (WGS) entry which is preliminary data.</text>
</comment>
<evidence type="ECO:0000313" key="3">
    <source>
        <dbReference type="Proteomes" id="UP000011777"/>
    </source>
</evidence>
<name>M3HKP7_CANMX</name>
<feature type="compositionally biased region" description="Low complexity" evidence="1">
    <location>
        <begin position="20"/>
        <end position="29"/>
    </location>
</feature>
<evidence type="ECO:0000313" key="2">
    <source>
        <dbReference type="EMBL" id="EMG47967.1"/>
    </source>
</evidence>
<proteinExistence type="predicted"/>
<keyword evidence="3" id="KW-1185">Reference proteome</keyword>